<dbReference type="PANTHER" id="PTHR43365">
    <property type="entry name" value="BLR7806 PROTEIN"/>
    <property type="match status" value="1"/>
</dbReference>
<feature type="active site" description="Proton acceptor" evidence="4">
    <location>
        <position position="358"/>
    </location>
</feature>
<evidence type="ECO:0000313" key="8">
    <source>
        <dbReference type="EMBL" id="SDU04297.1"/>
    </source>
</evidence>
<proteinExistence type="inferred from homology"/>
<dbReference type="PROSITE" id="PS00737">
    <property type="entry name" value="THIOLASE_2"/>
    <property type="match status" value="1"/>
</dbReference>
<evidence type="ECO:0000256" key="2">
    <source>
        <dbReference type="ARBA" id="ARBA00022679"/>
    </source>
</evidence>
<dbReference type="InterPro" id="IPR002155">
    <property type="entry name" value="Thiolase"/>
</dbReference>
<dbReference type="PIRSF" id="PIRSF000429">
    <property type="entry name" value="Ac-CoA_Ac_transf"/>
    <property type="match status" value="1"/>
</dbReference>
<dbReference type="InterPro" id="IPR016039">
    <property type="entry name" value="Thiolase-like"/>
</dbReference>
<dbReference type="Pfam" id="PF00108">
    <property type="entry name" value="Thiolase_N"/>
    <property type="match status" value="1"/>
</dbReference>
<evidence type="ECO:0000313" key="9">
    <source>
        <dbReference type="Proteomes" id="UP000243232"/>
    </source>
</evidence>
<dbReference type="EMBL" id="LT629785">
    <property type="protein sequence ID" value="SDU04297.1"/>
    <property type="molecule type" value="Genomic_DNA"/>
</dbReference>
<evidence type="ECO:0000256" key="5">
    <source>
        <dbReference type="RuleBase" id="RU003557"/>
    </source>
</evidence>
<dbReference type="InterPro" id="IPR020613">
    <property type="entry name" value="Thiolase_CS"/>
</dbReference>
<dbReference type="GO" id="GO:0003988">
    <property type="term" value="F:acetyl-CoA C-acyltransferase activity"/>
    <property type="evidence" value="ECO:0007669"/>
    <property type="project" value="UniProtKB-ARBA"/>
</dbReference>
<keyword evidence="2 5" id="KW-0808">Transferase</keyword>
<feature type="domain" description="Thiolase C-terminal" evidence="7">
    <location>
        <begin position="280"/>
        <end position="401"/>
    </location>
</feature>
<organism evidence="8 9">
    <name type="scientific">Pseudomonas pohangensis</name>
    <dbReference type="NCBI Taxonomy" id="364197"/>
    <lineage>
        <taxon>Bacteria</taxon>
        <taxon>Pseudomonadati</taxon>
        <taxon>Pseudomonadota</taxon>
        <taxon>Gammaproteobacteria</taxon>
        <taxon>Pseudomonadales</taxon>
        <taxon>Pseudomonadaceae</taxon>
        <taxon>Pseudomonas</taxon>
    </lineage>
</organism>
<dbReference type="PROSITE" id="PS00099">
    <property type="entry name" value="THIOLASE_3"/>
    <property type="match status" value="1"/>
</dbReference>
<dbReference type="NCBIfam" id="NF006090">
    <property type="entry name" value="PRK08242.1"/>
    <property type="match status" value="1"/>
</dbReference>
<dbReference type="PANTHER" id="PTHR43365:SF1">
    <property type="entry name" value="ACETYL-COA C-ACYLTRANSFERASE"/>
    <property type="match status" value="1"/>
</dbReference>
<sequence>MTHHAYIYDAVRTPRSKGKKDGSLYEVKPIDLGAGLLNGLQARHDLDTSYVDDVVMGCVGPVGEQGSDVAKMIVQNAGWHESVAGVQLDRFCASGLEAVNIAAQKIASGWEDLVVAGGIECMSRVPMGSNGGAMAGDAAFQLKTGFVPQGIGADVIANLDGYSREDVDAFALASQQRAAFARDNGYFDRSVLPVLDKNGLTILAKDDFIKPDTSMEGLGKLKASFEAMGGYGFDDIILRKYNTLDKVTHVHTPGNSSGIVDGASAVLIGSEKAGKDLGLTPRGRIVSTAVLSTCPIIMLAGPAPAAKKALEKAGLKASDIDLWEINEAFASVALRYMKELGISHEITNVNGGSIAMGHPLGATGGMLVSIMLDELERRGLKRAMLSLCVGGGMGISTIIERI</sequence>
<feature type="active site" description="Proton acceptor" evidence="4">
    <location>
        <position position="388"/>
    </location>
</feature>
<dbReference type="Proteomes" id="UP000243232">
    <property type="component" value="Chromosome I"/>
</dbReference>
<evidence type="ECO:0000256" key="4">
    <source>
        <dbReference type="PIRSR" id="PIRSR000429-1"/>
    </source>
</evidence>
<comment type="similarity">
    <text evidence="1 5">Belongs to the thiolase-like superfamily. Thiolase family.</text>
</comment>
<dbReference type="SUPFAM" id="SSF53901">
    <property type="entry name" value="Thiolase-like"/>
    <property type="match status" value="2"/>
</dbReference>
<dbReference type="NCBIfam" id="TIGR01930">
    <property type="entry name" value="AcCoA-C-Actrans"/>
    <property type="match status" value="1"/>
</dbReference>
<evidence type="ECO:0000259" key="7">
    <source>
        <dbReference type="Pfam" id="PF02803"/>
    </source>
</evidence>
<dbReference type="InterPro" id="IPR020616">
    <property type="entry name" value="Thiolase_N"/>
</dbReference>
<dbReference type="AlphaFoldDB" id="A0A1H2FAD1"/>
<dbReference type="Gene3D" id="3.40.47.10">
    <property type="match status" value="2"/>
</dbReference>
<evidence type="ECO:0000256" key="3">
    <source>
        <dbReference type="ARBA" id="ARBA00023315"/>
    </source>
</evidence>
<keyword evidence="9" id="KW-1185">Reference proteome</keyword>
<evidence type="ECO:0000256" key="1">
    <source>
        <dbReference type="ARBA" id="ARBA00010982"/>
    </source>
</evidence>
<dbReference type="InterPro" id="IPR020617">
    <property type="entry name" value="Thiolase_C"/>
</dbReference>
<name>A0A1H2FAD1_9PSED</name>
<feature type="active site" description="Acyl-thioester intermediate" evidence="4">
    <location>
        <position position="92"/>
    </location>
</feature>
<keyword evidence="3 5" id="KW-0012">Acyltransferase</keyword>
<dbReference type="InterPro" id="IPR020610">
    <property type="entry name" value="Thiolase_AS"/>
</dbReference>
<feature type="domain" description="Thiolase N-terminal" evidence="6">
    <location>
        <begin position="6"/>
        <end position="229"/>
    </location>
</feature>
<dbReference type="Pfam" id="PF02803">
    <property type="entry name" value="Thiolase_C"/>
    <property type="match status" value="1"/>
</dbReference>
<dbReference type="CDD" id="cd00751">
    <property type="entry name" value="thiolase"/>
    <property type="match status" value="1"/>
</dbReference>
<gene>
    <name evidence="8" type="ORF">SAMN05216296_1442</name>
</gene>
<reference evidence="9" key="1">
    <citation type="submission" date="2016-10" db="EMBL/GenBank/DDBJ databases">
        <authorList>
            <person name="Varghese N."/>
            <person name="Submissions S."/>
        </authorList>
    </citation>
    <scope>NUCLEOTIDE SEQUENCE [LARGE SCALE GENOMIC DNA]</scope>
    <source>
        <strain evidence="9">DSM 17875</strain>
    </source>
</reference>
<evidence type="ECO:0000259" key="6">
    <source>
        <dbReference type="Pfam" id="PF00108"/>
    </source>
</evidence>
<accession>A0A1H2FAD1</accession>
<dbReference type="OrthoDB" id="9764638at2"/>
<dbReference type="RefSeq" id="WP_090193764.1">
    <property type="nucleotide sequence ID" value="NZ_LT629785.1"/>
</dbReference>
<protein>
    <submittedName>
        <fullName evidence="8">Acetyl-CoA C-acetyltransferase</fullName>
    </submittedName>
</protein>
<dbReference type="STRING" id="364197.SAMN05216296_1442"/>